<evidence type="ECO:0000256" key="3">
    <source>
        <dbReference type="ARBA" id="ARBA00022481"/>
    </source>
</evidence>
<name>A0A0A1YGW7_9PSED</name>
<feature type="transmembrane region" description="Helical" evidence="12">
    <location>
        <begin position="175"/>
        <end position="194"/>
    </location>
</feature>
<evidence type="ECO:0000259" key="15">
    <source>
        <dbReference type="PROSITE" id="PS50885"/>
    </source>
</evidence>
<evidence type="ECO:0000259" key="14">
    <source>
        <dbReference type="PROSITE" id="PS50192"/>
    </source>
</evidence>
<keyword evidence="5" id="KW-0997">Cell inner membrane</keyword>
<organism evidence="16 17">
    <name type="scientific">Pseudomonas taeanensis MS-3</name>
    <dbReference type="NCBI Taxonomy" id="1395571"/>
    <lineage>
        <taxon>Bacteria</taxon>
        <taxon>Pseudomonadati</taxon>
        <taxon>Pseudomonadota</taxon>
        <taxon>Gammaproteobacteria</taxon>
        <taxon>Pseudomonadales</taxon>
        <taxon>Pseudomonadaceae</taxon>
        <taxon>Pseudomonas</taxon>
    </lineage>
</organism>
<dbReference type="FunFam" id="1.10.287.950:FF:000001">
    <property type="entry name" value="Methyl-accepting chemotaxis sensory transducer"/>
    <property type="match status" value="1"/>
</dbReference>
<dbReference type="OrthoDB" id="49457at2"/>
<dbReference type="CDD" id="cd11386">
    <property type="entry name" value="MCP_signal"/>
    <property type="match status" value="1"/>
</dbReference>
<dbReference type="eggNOG" id="COG3850">
    <property type="taxonomic scope" value="Bacteria"/>
</dbReference>
<keyword evidence="3" id="KW-0488">Methylation</keyword>
<evidence type="ECO:0000256" key="10">
    <source>
        <dbReference type="ARBA" id="ARBA00029447"/>
    </source>
</evidence>
<dbReference type="Pfam" id="PF00015">
    <property type="entry name" value="MCPsignal"/>
    <property type="match status" value="1"/>
</dbReference>
<dbReference type="InterPro" id="IPR004090">
    <property type="entry name" value="Chemotax_Me-accpt_rcpt"/>
</dbReference>
<keyword evidence="9 11" id="KW-0807">Transducer</keyword>
<evidence type="ECO:0000256" key="2">
    <source>
        <dbReference type="ARBA" id="ARBA00022475"/>
    </source>
</evidence>
<dbReference type="PROSITE" id="PS50111">
    <property type="entry name" value="CHEMOTAXIS_TRANSDUC_2"/>
    <property type="match status" value="1"/>
</dbReference>
<dbReference type="PROSITE" id="PS50885">
    <property type="entry name" value="HAMP"/>
    <property type="match status" value="1"/>
</dbReference>
<evidence type="ECO:0000256" key="12">
    <source>
        <dbReference type="SAM" id="Phobius"/>
    </source>
</evidence>
<evidence type="ECO:0000256" key="6">
    <source>
        <dbReference type="ARBA" id="ARBA00022692"/>
    </source>
</evidence>
<keyword evidence="2" id="KW-1003">Cell membrane</keyword>
<dbReference type="InterPro" id="IPR029095">
    <property type="entry name" value="NarX-like_N"/>
</dbReference>
<dbReference type="eggNOG" id="COG0840">
    <property type="taxonomic scope" value="Bacteria"/>
</dbReference>
<evidence type="ECO:0000256" key="11">
    <source>
        <dbReference type="PROSITE-ProRule" id="PRU00284"/>
    </source>
</evidence>
<keyword evidence="4" id="KW-0145">Chemotaxis</keyword>
<dbReference type="PANTHER" id="PTHR32089:SF119">
    <property type="entry name" value="METHYL-ACCEPTING CHEMOTAXIS PROTEIN CTPL"/>
    <property type="match status" value="1"/>
</dbReference>
<evidence type="ECO:0000313" key="17">
    <source>
        <dbReference type="Proteomes" id="UP000030063"/>
    </source>
</evidence>
<sequence>MSVTLLFDRLLRTVGLRTLNQQFLFSYALMFLLAVSASVALYLSMSVSPETINVAGAQRMLSQKMTKEALLLREGVIPKTTLDATIAQFEQAHRDLINGNPGRNVTAIEADGAIAGQVRLVGQLWQAFRGQLERLAQGGQQVDSQELENASLNLLREMNKAVGLMATDAERSQRTLMWLAFACVMGILILVVLGRQFGLRPLMSSLREVEGALTQVGDGDFTHPLHYHTQDNEIGRIVAGYNRMQEQVRSLLGQVKATGRNTREHADTVVATAQAAGDGVRQQHENLDQVATAMNEMSATVAEVARHAAQAAESARNADSCTKAGQRAVQRNAELISNLSSQMERSSSQMTVLRNETEGVGKVLEVITGIAEQTNLLALNAAIEAARAGEAGRGFAVVADEVRTLASRTQQSTGEIQMIIQRLRDGAQQAVVALQDSAKLVNDNLSHIKETTEVLDSIVGAVDSINGLNAQIATAAEEQSQVAHDIDQRVTEISGLAERSRDDSQSVMHASGLIQGEVQQLNSYLDRFRT</sequence>
<evidence type="ECO:0000256" key="8">
    <source>
        <dbReference type="ARBA" id="ARBA00023136"/>
    </source>
</evidence>
<dbReference type="AlphaFoldDB" id="A0A0A1YGW7"/>
<dbReference type="SMART" id="SM00283">
    <property type="entry name" value="MA"/>
    <property type="match status" value="1"/>
</dbReference>
<dbReference type="GO" id="GO:0007165">
    <property type="term" value="P:signal transduction"/>
    <property type="evidence" value="ECO:0007669"/>
    <property type="project" value="UniProtKB-KW"/>
</dbReference>
<keyword evidence="8 12" id="KW-0472">Membrane</keyword>
<dbReference type="Gene3D" id="1.10.287.950">
    <property type="entry name" value="Methyl-accepting chemotaxis protein"/>
    <property type="match status" value="1"/>
</dbReference>
<comment type="caution">
    <text evidence="16">The sequence shown here is derived from an EMBL/GenBank/DDBJ whole genome shotgun (WGS) entry which is preliminary data.</text>
</comment>
<dbReference type="GO" id="GO:0004888">
    <property type="term" value="F:transmembrane signaling receptor activity"/>
    <property type="evidence" value="ECO:0007669"/>
    <property type="project" value="InterPro"/>
</dbReference>
<evidence type="ECO:0000256" key="1">
    <source>
        <dbReference type="ARBA" id="ARBA00004429"/>
    </source>
</evidence>
<dbReference type="Pfam" id="PF13675">
    <property type="entry name" value="PilJ"/>
    <property type="match status" value="1"/>
</dbReference>
<accession>A0A0A1YGW7</accession>
<dbReference type="PRINTS" id="PR00260">
    <property type="entry name" value="CHEMTRNSDUCR"/>
</dbReference>
<dbReference type="GO" id="GO:0006935">
    <property type="term" value="P:chemotaxis"/>
    <property type="evidence" value="ECO:0007669"/>
    <property type="project" value="UniProtKB-KW"/>
</dbReference>
<dbReference type="SUPFAM" id="SSF58104">
    <property type="entry name" value="Methyl-accepting chemotaxis protein (MCP) signaling domain"/>
    <property type="match status" value="1"/>
</dbReference>
<dbReference type="PROSITE" id="PS50192">
    <property type="entry name" value="T_SNARE"/>
    <property type="match status" value="1"/>
</dbReference>
<comment type="subcellular location">
    <subcellularLocation>
        <location evidence="1">Cell inner membrane</location>
        <topology evidence="1">Multi-pass membrane protein</topology>
    </subcellularLocation>
</comment>
<dbReference type="SMART" id="SM00304">
    <property type="entry name" value="HAMP"/>
    <property type="match status" value="1"/>
</dbReference>
<dbReference type="CDD" id="cd06225">
    <property type="entry name" value="HAMP"/>
    <property type="match status" value="1"/>
</dbReference>
<feature type="domain" description="T-SNARE coiled-coil homology" evidence="14">
    <location>
        <begin position="445"/>
        <end position="507"/>
    </location>
</feature>
<evidence type="ECO:0000256" key="5">
    <source>
        <dbReference type="ARBA" id="ARBA00022519"/>
    </source>
</evidence>
<feature type="transmembrane region" description="Helical" evidence="12">
    <location>
        <begin position="24"/>
        <end position="43"/>
    </location>
</feature>
<feature type="domain" description="HAMP" evidence="15">
    <location>
        <begin position="200"/>
        <end position="253"/>
    </location>
</feature>
<feature type="domain" description="Methyl-accepting transducer" evidence="13">
    <location>
        <begin position="258"/>
        <end position="494"/>
    </location>
</feature>
<reference evidence="16 17" key="1">
    <citation type="journal article" date="2014" name="Genome Announc.">
        <title>Draft Genome Sequence of Petroleum Oil-Degrading Marine Bacterium Pseudomonas taeanensis Strain MS-3, Isolated from a Crude Oil-Contaminated Seashore.</title>
        <authorList>
            <person name="Lee S.Y."/>
            <person name="Kim S.H."/>
            <person name="Lee D.G."/>
            <person name="Shin S."/>
            <person name="Yun S.H."/>
            <person name="Choi C.W."/>
            <person name="Chung Y.H."/>
            <person name="Choi J.S."/>
            <person name="Kahng H.Y."/>
            <person name="Kim S.I."/>
        </authorList>
    </citation>
    <scope>NUCLEOTIDE SEQUENCE [LARGE SCALE GENOMIC DNA]</scope>
    <source>
        <strain evidence="16 17">MS-3</strain>
    </source>
</reference>
<dbReference type="STRING" id="1395571.TMS3_0116885"/>
<dbReference type="PANTHER" id="PTHR32089">
    <property type="entry name" value="METHYL-ACCEPTING CHEMOTAXIS PROTEIN MCPB"/>
    <property type="match status" value="1"/>
</dbReference>
<evidence type="ECO:0000256" key="9">
    <source>
        <dbReference type="ARBA" id="ARBA00023224"/>
    </source>
</evidence>
<dbReference type="InterPro" id="IPR000727">
    <property type="entry name" value="T_SNARE_dom"/>
</dbReference>
<evidence type="ECO:0000313" key="16">
    <source>
        <dbReference type="EMBL" id="KFX69145.1"/>
    </source>
</evidence>
<dbReference type="EMBL" id="AWSQ01000004">
    <property type="protein sequence ID" value="KFX69145.1"/>
    <property type="molecule type" value="Genomic_DNA"/>
</dbReference>
<evidence type="ECO:0000256" key="4">
    <source>
        <dbReference type="ARBA" id="ARBA00022500"/>
    </source>
</evidence>
<keyword evidence="6 12" id="KW-0812">Transmembrane</keyword>
<proteinExistence type="inferred from homology"/>
<keyword evidence="17" id="KW-1185">Reference proteome</keyword>
<protein>
    <submittedName>
        <fullName evidence="16">Chemotaxis protein</fullName>
    </submittedName>
</protein>
<dbReference type="InterPro" id="IPR003660">
    <property type="entry name" value="HAMP_dom"/>
</dbReference>
<keyword evidence="7 12" id="KW-1133">Transmembrane helix</keyword>
<dbReference type="Proteomes" id="UP000030063">
    <property type="component" value="Unassembled WGS sequence"/>
</dbReference>
<dbReference type="Pfam" id="PF00672">
    <property type="entry name" value="HAMP"/>
    <property type="match status" value="1"/>
</dbReference>
<gene>
    <name evidence="16" type="ORF">TMS3_0116885</name>
</gene>
<dbReference type="InterPro" id="IPR004089">
    <property type="entry name" value="MCPsignal_dom"/>
</dbReference>
<dbReference type="GO" id="GO:0005886">
    <property type="term" value="C:plasma membrane"/>
    <property type="evidence" value="ECO:0007669"/>
    <property type="project" value="UniProtKB-SubCell"/>
</dbReference>
<comment type="similarity">
    <text evidence="10">Belongs to the methyl-accepting chemotaxis (MCP) protein family.</text>
</comment>
<evidence type="ECO:0000259" key="13">
    <source>
        <dbReference type="PROSITE" id="PS50111"/>
    </source>
</evidence>
<evidence type="ECO:0000256" key="7">
    <source>
        <dbReference type="ARBA" id="ARBA00022989"/>
    </source>
</evidence>